<organism evidence="15 16">
    <name type="scientific">Microtus ochrogaster</name>
    <name type="common">Prairie vole</name>
    <dbReference type="NCBI Taxonomy" id="79684"/>
    <lineage>
        <taxon>Eukaryota</taxon>
        <taxon>Metazoa</taxon>
        <taxon>Chordata</taxon>
        <taxon>Craniata</taxon>
        <taxon>Vertebrata</taxon>
        <taxon>Euteleostomi</taxon>
        <taxon>Mammalia</taxon>
        <taxon>Eutheria</taxon>
        <taxon>Euarchontoglires</taxon>
        <taxon>Glires</taxon>
        <taxon>Rodentia</taxon>
        <taxon>Myomorpha</taxon>
        <taxon>Muroidea</taxon>
        <taxon>Cricetidae</taxon>
        <taxon>Arvicolinae</taxon>
        <taxon>Microtus</taxon>
    </lineage>
</organism>
<keyword evidence="7" id="KW-0966">Cell projection</keyword>
<keyword evidence="5" id="KW-0969">Cilium</keyword>
<dbReference type="Pfam" id="PF14979">
    <property type="entry name" value="TMEM52"/>
    <property type="match status" value="1"/>
</dbReference>
<dbReference type="Proteomes" id="UP000710432">
    <property type="component" value="Unassembled WGS sequence"/>
</dbReference>
<gene>
    <name evidence="15" type="ORF">LTLLF_133580</name>
</gene>
<feature type="transmembrane region" description="Helical" evidence="12">
    <location>
        <begin position="852"/>
        <end position="875"/>
    </location>
</feature>
<feature type="region of interest" description="Disordered" evidence="11">
    <location>
        <begin position="961"/>
        <end position="1001"/>
    </location>
</feature>
<evidence type="ECO:0000259" key="14">
    <source>
        <dbReference type="Pfam" id="PF24798"/>
    </source>
</evidence>
<comment type="similarity">
    <text evidence="9">Belongs to the CFAP74 family.</text>
</comment>
<keyword evidence="6" id="KW-0206">Cytoskeleton</keyword>
<evidence type="ECO:0000256" key="3">
    <source>
        <dbReference type="ARBA" id="ARBA00022846"/>
    </source>
</evidence>
<evidence type="ECO:0000256" key="10">
    <source>
        <dbReference type="ARBA" id="ARBA00074511"/>
    </source>
</evidence>
<evidence type="ECO:0000256" key="12">
    <source>
        <dbReference type="SAM" id="Phobius"/>
    </source>
</evidence>
<evidence type="ECO:0000256" key="9">
    <source>
        <dbReference type="ARBA" id="ARBA00061572"/>
    </source>
</evidence>
<accession>A0A8J6KYZ8</accession>
<keyword evidence="3 15" id="KW-0282">Flagellum</keyword>
<dbReference type="FunFam" id="2.60.40.10:FF:001883">
    <property type="entry name" value="Cilia- and flagella-associated protein 74"/>
    <property type="match status" value="1"/>
</dbReference>
<dbReference type="InterPro" id="IPR013783">
    <property type="entry name" value="Ig-like_fold"/>
</dbReference>
<evidence type="ECO:0000256" key="11">
    <source>
        <dbReference type="SAM" id="MobiDB-lite"/>
    </source>
</evidence>
<feature type="domain" description="CFAP74 third Ig-like" evidence="13">
    <location>
        <begin position="79"/>
        <end position="191"/>
    </location>
</feature>
<evidence type="ECO:0000256" key="1">
    <source>
        <dbReference type="ARBA" id="ARBA00004611"/>
    </source>
</evidence>
<protein>
    <recommendedName>
        <fullName evidence="10">Cilia- and flagella-associated protein 74</fullName>
    </recommendedName>
</protein>
<evidence type="ECO:0000313" key="15">
    <source>
        <dbReference type="EMBL" id="KAH0514763.1"/>
    </source>
</evidence>
<evidence type="ECO:0000256" key="6">
    <source>
        <dbReference type="ARBA" id="ARBA00023212"/>
    </source>
</evidence>
<evidence type="ECO:0000313" key="16">
    <source>
        <dbReference type="Proteomes" id="UP000710432"/>
    </source>
</evidence>
<name>A0A8J6KYZ8_MICOH</name>
<evidence type="ECO:0000259" key="13">
    <source>
        <dbReference type="Pfam" id="PF24778"/>
    </source>
</evidence>
<comment type="caution">
    <text evidence="15">The sequence shown here is derived from an EMBL/GenBank/DDBJ whole genome shotgun (WGS) entry which is preliminary data.</text>
</comment>
<evidence type="ECO:0000256" key="5">
    <source>
        <dbReference type="ARBA" id="ARBA00023069"/>
    </source>
</evidence>
<comment type="function">
    <text evidence="8">As part of the central apparatus of the cilium axoneme may play a role in cilium movement. May play an important role in sperm architecture and function.</text>
</comment>
<dbReference type="PANTHER" id="PTHR22538">
    <property type="entry name" value="CILIA- AND FLAGELLA-ASSOCIATED PROTEIN 74"/>
    <property type="match status" value="1"/>
</dbReference>
<evidence type="ECO:0000256" key="7">
    <source>
        <dbReference type="ARBA" id="ARBA00023273"/>
    </source>
</evidence>
<reference evidence="15" key="1">
    <citation type="submission" date="2020-03" db="EMBL/GenBank/DDBJ databases">
        <title>Studies in the Genomics of Life Span.</title>
        <authorList>
            <person name="Glass D."/>
        </authorList>
    </citation>
    <scope>NUCLEOTIDE SEQUENCE</scope>
    <source>
        <strain evidence="15">LTLLF</strain>
        <tissue evidence="15">Muscle</tissue>
    </source>
</reference>
<dbReference type="EMBL" id="JAATJU010021065">
    <property type="protein sequence ID" value="KAH0514763.1"/>
    <property type="molecule type" value="Genomic_DNA"/>
</dbReference>
<evidence type="ECO:0000256" key="4">
    <source>
        <dbReference type="ARBA" id="ARBA00023054"/>
    </source>
</evidence>
<feature type="compositionally biased region" description="Polar residues" evidence="11">
    <location>
        <begin position="35"/>
        <end position="44"/>
    </location>
</feature>
<keyword evidence="2" id="KW-0963">Cytoplasm</keyword>
<dbReference type="Pfam" id="PF24798">
    <property type="entry name" value="Ig-CFAP74_4th"/>
    <property type="match status" value="1"/>
</dbReference>
<comment type="subcellular location">
    <subcellularLocation>
        <location evidence="1">Cytoplasm</location>
        <location evidence="1">Cytoskeleton</location>
        <location evidence="1">Flagellum axoneme</location>
    </subcellularLocation>
</comment>
<sequence length="1001" mass="110673">MGSKAGLSSRDAFDGGLAAAFDSKSSDSLSRGPGFSSQHPHGASQMSVTPAPTWYLTDVFNSSSKLYFRATGIAVDVPVWVPRATVDMKICMYDRLYQDSIVVHTRSKAALRLKFEVCKELRGHIELLPEIGYIQAQSSYSVQLKFLPRHSLPEDAGKYFDENSRVLEAPMTIWVADQNKPVGFTVQAVVTTSDLEISPLEINFGYCTVYEAIRTEINLSNLSLLPQEFGFVGLPKYVDIQPNDGFGTILPLETLQLDVIFQPIKAKEYRFELICKSEINRCFKVSCQAVGVHPPLELSHYQIKFAATALCGSSVSRLYVINSHLSMNKLTHSLPRIGSEEATPVGPTSFEFLLPPNSPITISPSVGTVLPGKKCLVQVVFQPVLPHEVILKEAMQILNKEKENKPFQKETVQRKETWKPSMPVVRVHNRDRPTRASTPHTPELHRQELSVSSDEYQAAQANLARSFQGKFDRIVVPCVVASGDIKDRKELKPLSFSPHNTLYLELWCPAVAPSIVLTSNKGNSVLNFGDIAVGHRSIKKITLQNISPEDLALEFSVLSPSGPFVLINPSKKLCSGESQTLALSFSPHESTLVQEILDIITKRGTLSLTLTGTGVASMITCSIEGNILNMGYVLARESVSTTFKLQNESSLLIKFWMQLESLSRKRDETRQQLPKFLTSREQRTEIVGTQNHNGQSVFSVAPVEGLMHPGKAQEFTVTFSPDHESLYFSDLLQMVLFEKKVSHQILLKGAAREHMMFVEGGDPLDVPVESLTVIPALDTEHREEAEEIKPILVTLNYVQFDTDTPIPPATRELQVGCIRTTQPSPRKVTLGSADGDCDPSDQCPPQARWSSLWHVGLILLAIFLMLLCGVTASCVRFCCLRKQPHTQTHMPPAWQPCDLTAIPVDSDSPAHSTVTSYSSVQYPLGMRLPLSFGEPDPDSMVPPTYSLYASELPPSYDEVVKMTKAREEAEAPSGKRNSLPEALGLETTPGHQEPGPRAQQP</sequence>
<keyword evidence="12" id="KW-1133">Transmembrane helix</keyword>
<evidence type="ECO:0000256" key="2">
    <source>
        <dbReference type="ARBA" id="ARBA00022490"/>
    </source>
</evidence>
<keyword evidence="4" id="KW-0175">Coiled coil</keyword>
<proteinExistence type="inferred from homology"/>
<dbReference type="AlphaFoldDB" id="A0A8J6KYZ8"/>
<keyword evidence="12" id="KW-0472">Membrane</keyword>
<dbReference type="InterPro" id="IPR056310">
    <property type="entry name" value="Ig-CFAP74_4th"/>
</dbReference>
<dbReference type="InterPro" id="IPR056307">
    <property type="entry name" value="Ig-CFAP74_3rd"/>
</dbReference>
<feature type="region of interest" description="Disordered" evidence="11">
    <location>
        <begin position="22"/>
        <end position="44"/>
    </location>
</feature>
<dbReference type="Pfam" id="PF24778">
    <property type="entry name" value="Ig-CFAP74_3rd"/>
    <property type="match status" value="1"/>
</dbReference>
<feature type="domain" description="CFAP74 fourth Ig-like" evidence="14">
    <location>
        <begin position="198"/>
        <end position="291"/>
    </location>
</feature>
<evidence type="ECO:0000256" key="8">
    <source>
        <dbReference type="ARBA" id="ARBA00053123"/>
    </source>
</evidence>
<dbReference type="PANTHER" id="PTHR22538:SF0">
    <property type="entry name" value="CILIA- AND FLAGELLA-ASSOCIATED PROTEIN 74"/>
    <property type="match status" value="1"/>
</dbReference>
<keyword evidence="12" id="KW-0812">Transmembrane</keyword>
<dbReference type="Gene3D" id="2.60.40.10">
    <property type="entry name" value="Immunoglobulins"/>
    <property type="match status" value="3"/>
</dbReference>